<dbReference type="HOGENOM" id="CLU_068979_8_4_0"/>
<keyword evidence="1 3" id="KW-0378">Hydrolase</keyword>
<dbReference type="OrthoDB" id="257098at2"/>
<dbReference type="STRING" id="869210.Marky_1877"/>
<proteinExistence type="predicted"/>
<gene>
    <name evidence="3" type="ordered locus">Marky_1877</name>
</gene>
<evidence type="ECO:0000259" key="2">
    <source>
        <dbReference type="Pfam" id="PF00857"/>
    </source>
</evidence>
<dbReference type="SUPFAM" id="SSF52499">
    <property type="entry name" value="Isochorismatase-like hydrolases"/>
    <property type="match status" value="1"/>
</dbReference>
<dbReference type="InterPro" id="IPR036380">
    <property type="entry name" value="Isochorismatase-like_sf"/>
</dbReference>
<organism evidence="3 4">
    <name type="scientific">Marinithermus hydrothermalis (strain DSM 14884 / JCM 11576 / T1)</name>
    <dbReference type="NCBI Taxonomy" id="869210"/>
    <lineage>
        <taxon>Bacteria</taxon>
        <taxon>Thermotogati</taxon>
        <taxon>Deinococcota</taxon>
        <taxon>Deinococci</taxon>
        <taxon>Thermales</taxon>
        <taxon>Thermaceae</taxon>
        <taxon>Marinithermus</taxon>
    </lineage>
</organism>
<dbReference type="KEGG" id="mhd:Marky_1877"/>
<dbReference type="EMBL" id="CP002630">
    <property type="protein sequence ID" value="AEB12608.1"/>
    <property type="molecule type" value="Genomic_DNA"/>
</dbReference>
<dbReference type="Gene3D" id="3.40.50.850">
    <property type="entry name" value="Isochorismatase-like"/>
    <property type="match status" value="1"/>
</dbReference>
<protein>
    <submittedName>
        <fullName evidence="3">Isochorismatase hydrolase</fullName>
    </submittedName>
</protein>
<keyword evidence="4" id="KW-1185">Reference proteome</keyword>
<dbReference type="InterPro" id="IPR050272">
    <property type="entry name" value="Isochorismatase-like_hydrls"/>
</dbReference>
<dbReference type="CDD" id="cd00431">
    <property type="entry name" value="cysteine_hydrolases"/>
    <property type="match status" value="1"/>
</dbReference>
<name>F2NR30_MARHT</name>
<dbReference type="PANTHER" id="PTHR43540">
    <property type="entry name" value="PEROXYUREIDOACRYLATE/UREIDOACRYLATE AMIDOHYDROLASE-RELATED"/>
    <property type="match status" value="1"/>
</dbReference>
<evidence type="ECO:0000313" key="4">
    <source>
        <dbReference type="Proteomes" id="UP000007030"/>
    </source>
</evidence>
<dbReference type="Proteomes" id="UP000007030">
    <property type="component" value="Chromosome"/>
</dbReference>
<dbReference type="RefSeq" id="WP_013704654.1">
    <property type="nucleotide sequence ID" value="NC_015387.1"/>
</dbReference>
<dbReference type="AlphaFoldDB" id="F2NR30"/>
<accession>F2NR30</accession>
<dbReference type="PANTHER" id="PTHR43540:SF6">
    <property type="entry name" value="ISOCHORISMATASE-LIKE DOMAIN-CONTAINING PROTEIN"/>
    <property type="match status" value="1"/>
</dbReference>
<dbReference type="GO" id="GO:0016787">
    <property type="term" value="F:hydrolase activity"/>
    <property type="evidence" value="ECO:0007669"/>
    <property type="project" value="UniProtKB-KW"/>
</dbReference>
<evidence type="ECO:0000313" key="3">
    <source>
        <dbReference type="EMBL" id="AEB12608.1"/>
    </source>
</evidence>
<dbReference type="InterPro" id="IPR000868">
    <property type="entry name" value="Isochorismatase-like_dom"/>
</dbReference>
<dbReference type="Pfam" id="PF00857">
    <property type="entry name" value="Isochorismatase"/>
    <property type="match status" value="1"/>
</dbReference>
<evidence type="ECO:0000256" key="1">
    <source>
        <dbReference type="ARBA" id="ARBA00022801"/>
    </source>
</evidence>
<sequence length="197" mass="21839">MPVEVPEIPREAVVELPARETALIVVDMQNDFAHPDGALFVPEAPKTVPRIQRLLEKARTAGARVVFTQDWHAEDDPEFAIWPRHAVAGTWGAQILEDLQPREGEVTVKKLRYDAFYGTALDHLLRLWGVRHVVVCGTVANICVLHTAGSAALRWYRVVLPEDATSALTPFDHAAALRQVAFLYQGRITTAEGVAFV</sequence>
<feature type="domain" description="Isochorismatase-like" evidence="2">
    <location>
        <begin position="21"/>
        <end position="192"/>
    </location>
</feature>
<dbReference type="eggNOG" id="COG1335">
    <property type="taxonomic scope" value="Bacteria"/>
</dbReference>
<reference evidence="3 4" key="1">
    <citation type="journal article" date="2012" name="Stand. Genomic Sci.">
        <title>Complete genome sequence of the aerobic, heterotroph Marinithermus hydrothermalis type strain (T1(T)) from a deep-sea hydrothermal vent chimney.</title>
        <authorList>
            <person name="Copeland A."/>
            <person name="Gu W."/>
            <person name="Yasawong M."/>
            <person name="Lapidus A."/>
            <person name="Lucas S."/>
            <person name="Deshpande S."/>
            <person name="Pagani I."/>
            <person name="Tapia R."/>
            <person name="Cheng J.F."/>
            <person name="Goodwin L.A."/>
            <person name="Pitluck S."/>
            <person name="Liolios K."/>
            <person name="Ivanova N."/>
            <person name="Mavromatis K."/>
            <person name="Mikhailova N."/>
            <person name="Pati A."/>
            <person name="Chen A."/>
            <person name="Palaniappan K."/>
            <person name="Land M."/>
            <person name="Pan C."/>
            <person name="Brambilla E.M."/>
            <person name="Rohde M."/>
            <person name="Tindall B.J."/>
            <person name="Sikorski J."/>
            <person name="Goker M."/>
            <person name="Detter J.C."/>
            <person name="Bristow J."/>
            <person name="Eisen J.A."/>
            <person name="Markowitz V."/>
            <person name="Hugenholtz P."/>
            <person name="Kyrpides N.C."/>
            <person name="Klenk H.P."/>
            <person name="Woyke T."/>
        </authorList>
    </citation>
    <scope>NUCLEOTIDE SEQUENCE [LARGE SCALE GENOMIC DNA]</scope>
    <source>
        <strain evidence="4">DSM 14884 / JCM 11576 / T1</strain>
    </source>
</reference>